<sequence length="94" mass="10388">LAVCLVPGIRNRKLIPMIRERIVLFWNNKKNSITSKKPPVSTNGPRTMGTTTTTRSTVYEVTKPRPSSNATNNILFSTSTYNSGASGDLFKKSQ</sequence>
<dbReference type="EMBL" id="CAJNOK010075792">
    <property type="protein sequence ID" value="CAF1673524.1"/>
    <property type="molecule type" value="Genomic_DNA"/>
</dbReference>
<dbReference type="Proteomes" id="UP000677228">
    <property type="component" value="Unassembled WGS sequence"/>
</dbReference>
<proteinExistence type="predicted"/>
<gene>
    <name evidence="1" type="ORF">OVA965_LOCUS45816</name>
    <name evidence="2" type="ORF">TMI583_LOCUS49681</name>
</gene>
<evidence type="ECO:0000313" key="2">
    <source>
        <dbReference type="EMBL" id="CAF4552033.1"/>
    </source>
</evidence>
<organism evidence="1 3">
    <name type="scientific">Didymodactylos carnosus</name>
    <dbReference type="NCBI Taxonomy" id="1234261"/>
    <lineage>
        <taxon>Eukaryota</taxon>
        <taxon>Metazoa</taxon>
        <taxon>Spiralia</taxon>
        <taxon>Gnathifera</taxon>
        <taxon>Rotifera</taxon>
        <taxon>Eurotatoria</taxon>
        <taxon>Bdelloidea</taxon>
        <taxon>Philodinida</taxon>
        <taxon>Philodinidae</taxon>
        <taxon>Didymodactylos</taxon>
    </lineage>
</organism>
<protein>
    <submittedName>
        <fullName evidence="1">Uncharacterized protein</fullName>
    </submittedName>
</protein>
<accession>A0A8S2GBH4</accession>
<dbReference type="AlphaFoldDB" id="A0A8S2GBH4"/>
<comment type="caution">
    <text evidence="1">The sequence shown here is derived from an EMBL/GenBank/DDBJ whole genome shotgun (WGS) entry which is preliminary data.</text>
</comment>
<evidence type="ECO:0000313" key="1">
    <source>
        <dbReference type="EMBL" id="CAF1673524.1"/>
    </source>
</evidence>
<feature type="non-terminal residue" evidence="1">
    <location>
        <position position="1"/>
    </location>
</feature>
<evidence type="ECO:0000313" key="3">
    <source>
        <dbReference type="Proteomes" id="UP000677228"/>
    </source>
</evidence>
<dbReference type="Proteomes" id="UP000682733">
    <property type="component" value="Unassembled WGS sequence"/>
</dbReference>
<name>A0A8S2GBH4_9BILA</name>
<reference evidence="1" key="1">
    <citation type="submission" date="2021-02" db="EMBL/GenBank/DDBJ databases">
        <authorList>
            <person name="Nowell W R."/>
        </authorList>
    </citation>
    <scope>NUCLEOTIDE SEQUENCE</scope>
</reference>
<dbReference type="EMBL" id="CAJOBA010110538">
    <property type="protein sequence ID" value="CAF4552033.1"/>
    <property type="molecule type" value="Genomic_DNA"/>
</dbReference>